<feature type="transmembrane region" description="Helical" evidence="1">
    <location>
        <begin position="157"/>
        <end position="178"/>
    </location>
</feature>
<reference evidence="2 3" key="1">
    <citation type="submission" date="2018-12" db="EMBL/GenBank/DDBJ databases">
        <title>Sequencing of bacterial isolates from soil warming experiment in Harvard Forest, Massachusetts, USA.</title>
        <authorList>
            <person name="Deangelis K."/>
        </authorList>
    </citation>
    <scope>NUCLEOTIDE SEQUENCE [LARGE SCALE GENOMIC DNA]</scope>
    <source>
        <strain evidence="2 3">EB153</strain>
    </source>
</reference>
<evidence type="ECO:0000256" key="1">
    <source>
        <dbReference type="SAM" id="Phobius"/>
    </source>
</evidence>
<dbReference type="SUPFAM" id="SSF52151">
    <property type="entry name" value="FabD/lysophospholipase-like"/>
    <property type="match status" value="1"/>
</dbReference>
<dbReference type="OrthoDB" id="100544at2"/>
<dbReference type="GO" id="GO:0046475">
    <property type="term" value="P:glycerophospholipid catabolic process"/>
    <property type="evidence" value="ECO:0007669"/>
    <property type="project" value="TreeGrafter"/>
</dbReference>
<dbReference type="PANTHER" id="PTHR10728:SF40">
    <property type="entry name" value="PATATIN FAMILY PROTEIN"/>
    <property type="match status" value="1"/>
</dbReference>
<proteinExistence type="predicted"/>
<gene>
    <name evidence="2" type="ORF">EDE15_3563</name>
</gene>
<accession>A0A428MM68</accession>
<comment type="caution">
    <text evidence="2">The sequence shown here is derived from an EMBL/GenBank/DDBJ whole genome shotgun (WGS) entry which is preliminary data.</text>
</comment>
<keyword evidence="3" id="KW-1185">Reference proteome</keyword>
<feature type="transmembrane region" description="Helical" evidence="1">
    <location>
        <begin position="731"/>
        <end position="752"/>
    </location>
</feature>
<sequence length="1267" mass="138927">MEERGGTEQDLKSIESILLSGEQTWFENVRKRRDPQAPPDRAIGVAFSGGGIRSATFNLGVLQAFASFGLLHRIGYISSVSGGSYINSWLASWIRKDGIGHVAKALADENKQGNAADRYRDQLPVTHLRRYSSYLTPQRGLMSSDVWTAVAAYVLRLLPNLLFVALLALILVVAPYIARDLFKMTSGEYARKAANSLNLQLRRDVGEELKGIGHTGTFDDDRDNAFGAVVRQTLELQAAMASAQSSKQMKPDSVSPEEKLLLEKINHLEAFRTKPSLYVDQSVETALTALRNELELRQKSGSSQSPDVPRSVLEDKMRTFLDKSPYYPGEGWVVKASLADLKAKLTSAELAACKSISDIDCIPDLKVDQATTRAMNEVGNSISKGYEQILGSNGRPNPEAVATLESVKNDLCRWFPLSIASGQLHEGTAHVPPCGEVLSAEERQSKAVNEVVQSIVTDLPILDDAQALPRSALKMLKSLTDGLDKQASRLQSYSWRLPEDPHWISTAWRIRLFAGAGLFIMLFPSGLGYNPKDATASRRAAAKHAFTTFFAVLLFGPVVVGVGLARRLDYVSGYHPAIPWGFFLISFLCVVFFTYRVGAFPGLLKRLQSSDRWRPIVSLVCTGIIGMLCFWASSFLLARFFDLGDHFETGLLLSAASAPLLLLLAYVLMASAGMALLPFQSSAQEWLNRIWGDTAILTLGWLGVASLALLWPEFMARVGPHLYNLRGGYKLPGATALLGWILTTVGGVLSAYSGKTGGPAPSESNPTPWIVRVKPSGDQYQFMGFLARVAPYVFLLGLLILLSSLNHLLLATVEGYIPQQLKVWLRPEYIFLAVSVALLVVLGRMIDVNRLSLHNVYRFRLIECYLAASAGTGAPTITMASLTADAKQEEDQGEKVDPLQRAESNKFDGPFPIINCTLNVTKSGNLDLQKRRAMNFIFSPVYCGYIRYPSPDEQLDSNDPLAKSGLIKTDFCSSKGTPALSLTDSQESSNSITLGSAMAISGGAQSPNEGAHTSPAVAALMTAANVRLGWWLGNPRNRSTRCDEGPKTGLKPMLDELFAQATDKSEYIYLSDGGHFENLGLFELVRRKCKVIILCDADCDPHYRFEDLVNAMELCQINFGANITLPTDGLLSYGDSKFNRSSYAIGSIEYNDGSSGTILYLKPAVASASSVIVKSFDRDNAQFPHETTINQWFDESQFEAYRLLGRETATSCLKNYLDQPGTVQPIPIATPPRGWKGTAAEWIQNRKDVREIILNHSHGEAADARRA</sequence>
<feature type="transmembrane region" description="Helical" evidence="1">
    <location>
        <begin position="577"/>
        <end position="595"/>
    </location>
</feature>
<feature type="transmembrane region" description="Helical" evidence="1">
    <location>
        <begin position="829"/>
        <end position="846"/>
    </location>
</feature>
<dbReference type="GO" id="GO:0004623">
    <property type="term" value="F:phospholipase A2 activity"/>
    <property type="evidence" value="ECO:0007669"/>
    <property type="project" value="TreeGrafter"/>
</dbReference>
<evidence type="ECO:0000313" key="3">
    <source>
        <dbReference type="Proteomes" id="UP000269669"/>
    </source>
</evidence>
<feature type="transmembrane region" description="Helical" evidence="1">
    <location>
        <begin position="658"/>
        <end position="679"/>
    </location>
</feature>
<organism evidence="2 3">
    <name type="scientific">Edaphobacter aggregans</name>
    <dbReference type="NCBI Taxonomy" id="570835"/>
    <lineage>
        <taxon>Bacteria</taxon>
        <taxon>Pseudomonadati</taxon>
        <taxon>Acidobacteriota</taxon>
        <taxon>Terriglobia</taxon>
        <taxon>Terriglobales</taxon>
        <taxon>Acidobacteriaceae</taxon>
        <taxon>Edaphobacter</taxon>
    </lineage>
</organism>
<dbReference type="AlphaFoldDB" id="A0A428MM68"/>
<dbReference type="InterPro" id="IPR016035">
    <property type="entry name" value="Acyl_Trfase/lysoPLipase"/>
</dbReference>
<feature type="transmembrane region" description="Helical" evidence="1">
    <location>
        <begin position="691"/>
        <end position="711"/>
    </location>
</feature>
<name>A0A428MM68_9BACT</name>
<dbReference type="GO" id="GO:0005829">
    <property type="term" value="C:cytosol"/>
    <property type="evidence" value="ECO:0007669"/>
    <property type="project" value="TreeGrafter"/>
</dbReference>
<feature type="transmembrane region" description="Helical" evidence="1">
    <location>
        <begin position="789"/>
        <end position="809"/>
    </location>
</feature>
<keyword evidence="1" id="KW-1133">Transmembrane helix</keyword>
<keyword evidence="1" id="KW-0812">Transmembrane</keyword>
<protein>
    <submittedName>
        <fullName evidence="2">Patatin-like phospholipase</fullName>
    </submittedName>
</protein>
<dbReference type="Proteomes" id="UP000269669">
    <property type="component" value="Unassembled WGS sequence"/>
</dbReference>
<keyword evidence="1" id="KW-0472">Membrane</keyword>
<evidence type="ECO:0000313" key="2">
    <source>
        <dbReference type="EMBL" id="RSL18007.1"/>
    </source>
</evidence>
<dbReference type="EMBL" id="RSDW01000001">
    <property type="protein sequence ID" value="RSL18007.1"/>
    <property type="molecule type" value="Genomic_DNA"/>
</dbReference>
<feature type="transmembrane region" description="Helical" evidence="1">
    <location>
        <begin position="541"/>
        <end position="565"/>
    </location>
</feature>
<feature type="transmembrane region" description="Helical" evidence="1">
    <location>
        <begin position="508"/>
        <end position="529"/>
    </location>
</feature>
<dbReference type="PANTHER" id="PTHR10728">
    <property type="entry name" value="CYTOSOLIC PHOSPHOLIPASE A2"/>
    <property type="match status" value="1"/>
</dbReference>
<feature type="transmembrane region" description="Helical" evidence="1">
    <location>
        <begin position="616"/>
        <end position="638"/>
    </location>
</feature>
<dbReference type="Gene3D" id="3.40.1090.10">
    <property type="entry name" value="Cytosolic phospholipase A2 catalytic domain"/>
    <property type="match status" value="2"/>
</dbReference>
<dbReference type="RefSeq" id="WP_125486423.1">
    <property type="nucleotide sequence ID" value="NZ_RSDW01000001.1"/>
</dbReference>